<evidence type="ECO:0000313" key="5">
    <source>
        <dbReference type="Proteomes" id="UP000317366"/>
    </source>
</evidence>
<gene>
    <name evidence="3" type="ORF">E6K74_12930</name>
    <name evidence="4" type="ORF">E6K77_06925</name>
</gene>
<protein>
    <submittedName>
        <fullName evidence="3">DUF4332 domain-containing protein</fullName>
    </submittedName>
</protein>
<dbReference type="Proteomes" id="UP000319829">
    <property type="component" value="Unassembled WGS sequence"/>
</dbReference>
<feature type="region of interest" description="Disordered" evidence="1">
    <location>
        <begin position="125"/>
        <end position="150"/>
    </location>
</feature>
<feature type="compositionally biased region" description="Basic and acidic residues" evidence="1">
    <location>
        <begin position="140"/>
        <end position="150"/>
    </location>
</feature>
<evidence type="ECO:0000313" key="4">
    <source>
        <dbReference type="EMBL" id="TMQ62603.1"/>
    </source>
</evidence>
<dbReference type="Pfam" id="PF14229">
    <property type="entry name" value="DUF4332"/>
    <property type="match status" value="1"/>
</dbReference>
<sequence length="150" mass="16279">MSLKMSEFHGVDPAHVTTLRTAGIENTDDLMKIWSDKEKRAGIVTSTGISEENFMRFAAMARLGRVKGMDLRHLDVLVAAGIDGPKKLFSYTPETLVKHLGEVAAERKLTGSLPTAEDIAAWFANPKPGTNGSISTPKPEGPKPERAIVH</sequence>
<proteinExistence type="predicted"/>
<dbReference type="EMBL" id="VBOX01000072">
    <property type="protein sequence ID" value="TMQ62603.1"/>
    <property type="molecule type" value="Genomic_DNA"/>
</dbReference>
<dbReference type="EMBL" id="VBOU01000130">
    <property type="protein sequence ID" value="TMQ51842.1"/>
    <property type="molecule type" value="Genomic_DNA"/>
</dbReference>
<evidence type="ECO:0000259" key="2">
    <source>
        <dbReference type="Pfam" id="PF14229"/>
    </source>
</evidence>
<feature type="domain" description="DUF4332" evidence="2">
    <location>
        <begin position="11"/>
        <end position="124"/>
    </location>
</feature>
<dbReference type="InterPro" id="IPR025567">
    <property type="entry name" value="DUF4332"/>
</dbReference>
<dbReference type="AlphaFoldDB" id="A0A538SKF7"/>
<organism evidence="3 6">
    <name type="scientific">Eiseniibacteriota bacterium</name>
    <dbReference type="NCBI Taxonomy" id="2212470"/>
    <lineage>
        <taxon>Bacteria</taxon>
        <taxon>Candidatus Eiseniibacteriota</taxon>
    </lineage>
</organism>
<evidence type="ECO:0000313" key="3">
    <source>
        <dbReference type="EMBL" id="TMQ51842.1"/>
    </source>
</evidence>
<dbReference type="Proteomes" id="UP000317366">
    <property type="component" value="Unassembled WGS sequence"/>
</dbReference>
<comment type="caution">
    <text evidence="3">The sequence shown here is derived from an EMBL/GenBank/DDBJ whole genome shotgun (WGS) entry which is preliminary data.</text>
</comment>
<evidence type="ECO:0000313" key="6">
    <source>
        <dbReference type="Proteomes" id="UP000319829"/>
    </source>
</evidence>
<reference evidence="5 6" key="1">
    <citation type="journal article" date="2019" name="Nat. Microbiol.">
        <title>Mediterranean grassland soil C-N compound turnover is dependent on rainfall and depth, and is mediated by genomically divergent microorganisms.</title>
        <authorList>
            <person name="Diamond S."/>
            <person name="Andeer P.F."/>
            <person name="Li Z."/>
            <person name="Crits-Christoph A."/>
            <person name="Burstein D."/>
            <person name="Anantharaman K."/>
            <person name="Lane K.R."/>
            <person name="Thomas B.C."/>
            <person name="Pan C."/>
            <person name="Northen T.R."/>
            <person name="Banfield J.F."/>
        </authorList>
    </citation>
    <scope>NUCLEOTIDE SEQUENCE [LARGE SCALE GENOMIC DNA]</scope>
    <source>
        <strain evidence="3">WS_4</strain>
        <strain evidence="4">WS_7</strain>
    </source>
</reference>
<evidence type="ECO:0000256" key="1">
    <source>
        <dbReference type="SAM" id="MobiDB-lite"/>
    </source>
</evidence>
<accession>A0A538SKF7</accession>
<name>A0A538SKF7_UNCEI</name>